<feature type="compositionally biased region" description="Basic and acidic residues" evidence="1">
    <location>
        <begin position="573"/>
        <end position="582"/>
    </location>
</feature>
<feature type="compositionally biased region" description="Low complexity" evidence="1">
    <location>
        <begin position="800"/>
        <end position="814"/>
    </location>
</feature>
<protein>
    <submittedName>
        <fullName evidence="2">EXPH5 protein</fullName>
    </submittedName>
</protein>
<dbReference type="Proteomes" id="UP000558164">
    <property type="component" value="Unassembled WGS sequence"/>
</dbReference>
<dbReference type="EMBL" id="VXAX01003158">
    <property type="protein sequence ID" value="NXL74258.1"/>
    <property type="molecule type" value="Genomic_DNA"/>
</dbReference>
<organism evidence="2 3">
    <name type="scientific">Leptocoma aspasia</name>
    <dbReference type="NCBI Taxonomy" id="2585812"/>
    <lineage>
        <taxon>Eukaryota</taxon>
        <taxon>Metazoa</taxon>
        <taxon>Chordata</taxon>
        <taxon>Craniata</taxon>
        <taxon>Vertebrata</taxon>
        <taxon>Euteleostomi</taxon>
        <taxon>Archelosauria</taxon>
        <taxon>Archosauria</taxon>
        <taxon>Dinosauria</taxon>
        <taxon>Saurischia</taxon>
        <taxon>Theropoda</taxon>
        <taxon>Coelurosauria</taxon>
        <taxon>Aves</taxon>
        <taxon>Neognathae</taxon>
        <taxon>Neoaves</taxon>
        <taxon>Telluraves</taxon>
        <taxon>Australaves</taxon>
        <taxon>Passeriformes</taxon>
        <taxon>Passeroidea</taxon>
        <taxon>Nectariniidae</taxon>
        <taxon>Leptocoma</taxon>
    </lineage>
</organism>
<reference evidence="2 3" key="1">
    <citation type="submission" date="2019-09" db="EMBL/GenBank/DDBJ databases">
        <title>Bird 10,000 Genomes (B10K) Project - Family phase.</title>
        <authorList>
            <person name="Zhang G."/>
        </authorList>
    </citation>
    <scope>NUCLEOTIDE SEQUENCE [LARGE SCALE GENOMIC DNA]</scope>
    <source>
        <strain evidence="2">B10K-DU-001-35</strain>
        <tissue evidence="2">Muscle</tissue>
    </source>
</reference>
<feature type="compositionally biased region" description="Polar residues" evidence="1">
    <location>
        <begin position="436"/>
        <end position="455"/>
    </location>
</feature>
<feature type="region of interest" description="Disordered" evidence="1">
    <location>
        <begin position="48"/>
        <end position="101"/>
    </location>
</feature>
<dbReference type="InterPro" id="IPR039916">
    <property type="entry name" value="EXPH5"/>
</dbReference>
<evidence type="ECO:0000313" key="3">
    <source>
        <dbReference type="Proteomes" id="UP000558164"/>
    </source>
</evidence>
<feature type="non-terminal residue" evidence="2">
    <location>
        <position position="1"/>
    </location>
</feature>
<dbReference type="PANTHER" id="PTHR21469:SF4">
    <property type="entry name" value="EXOPHILIN-5"/>
    <property type="match status" value="1"/>
</dbReference>
<dbReference type="OrthoDB" id="9908998at2759"/>
<name>A0A7L0V5W0_9PASE</name>
<feature type="region of interest" description="Disordered" evidence="1">
    <location>
        <begin position="492"/>
        <end position="532"/>
    </location>
</feature>
<dbReference type="AlphaFoldDB" id="A0A7L0V5W0"/>
<evidence type="ECO:0000256" key="1">
    <source>
        <dbReference type="SAM" id="MobiDB-lite"/>
    </source>
</evidence>
<gene>
    <name evidence="2" type="primary">Exph5</name>
    <name evidence="2" type="ORF">LEPASP_R00852</name>
</gene>
<keyword evidence="3" id="KW-1185">Reference proteome</keyword>
<proteinExistence type="predicted"/>
<feature type="compositionally biased region" description="Basic and acidic residues" evidence="1">
    <location>
        <begin position="21"/>
        <end position="32"/>
    </location>
</feature>
<feature type="region of interest" description="Disordered" evidence="1">
    <location>
        <begin position="1"/>
        <end position="32"/>
    </location>
</feature>
<accession>A0A7L0V5W0</accession>
<feature type="region of interest" description="Disordered" evidence="1">
    <location>
        <begin position="429"/>
        <end position="456"/>
    </location>
</feature>
<comment type="caution">
    <text evidence="2">The sequence shown here is derived from an EMBL/GenBank/DDBJ whole genome shotgun (WGS) entry which is preliminary data.</text>
</comment>
<feature type="compositionally biased region" description="Polar residues" evidence="1">
    <location>
        <begin position="78"/>
        <end position="94"/>
    </location>
</feature>
<feature type="compositionally biased region" description="Polar residues" evidence="1">
    <location>
        <begin position="523"/>
        <end position="532"/>
    </location>
</feature>
<feature type="non-terminal residue" evidence="2">
    <location>
        <position position="853"/>
    </location>
</feature>
<evidence type="ECO:0000313" key="2">
    <source>
        <dbReference type="EMBL" id="NXL74258.1"/>
    </source>
</evidence>
<feature type="region of interest" description="Disordered" evidence="1">
    <location>
        <begin position="800"/>
        <end position="839"/>
    </location>
</feature>
<feature type="compositionally biased region" description="Polar residues" evidence="1">
    <location>
        <begin position="557"/>
        <end position="567"/>
    </location>
</feature>
<feature type="compositionally biased region" description="Polar residues" evidence="1">
    <location>
        <begin position="7"/>
        <end position="20"/>
    </location>
</feature>
<feature type="region of interest" description="Disordered" evidence="1">
    <location>
        <begin position="550"/>
        <end position="618"/>
    </location>
</feature>
<sequence>QAEMCNSPMSTETSGQSFDTNQKETMEKSTLEWNEQLEKEIFSVLSDLDDQLAQEQTQDPLDRTGSTSSASNVQSSSAFPTSKRQTASKSQQRNDWSDMPSTFFPDGLRTLRAKDEHKIFIRPRKLQRSLYPPSITQNSGFRHKGCMNRDTAGRSYSVCSLRRCPSSVSSDQLSASSLQHPVVRESKNGFVPRFGRQNPKRIPLSSIVWNNTPDSSEQTSETMFRTQSLMEFHATDHGRYPSSLQETKKYPSYHSKHHYRRSISSSNCFSRVSCPDKATSPLPFDNWENYPLYKSENNLSRSYYRDTSSHGKLYANQKNSYGRKDSYPSWADIPQCYSDEVFISPDASFEAFMANLSDHQWAHTKNAKFGSQRLQNDFHISPRNGSSGNIYMHSFDGDPNTSENSLSYFCLEKGTEKMRSTSPCMRRFHKQDSLPRHTSSCSITGSPGRNSSKSSDPLVIYYTLPRKSASIAGSIMSETPISLPRESRTTYDYNSEDADLPCPKENAQSPRIQNKKNEGHVSLANNDGSATSLEVNMSPDLLISMDSHLPLPELDNENQNHSLNSDKNTPRPRTADDKKTENQNDPSLLPIAPSATTSHPLNEGKGRASSRACAPPLPLLTDKNSNTYVNSCLQADTCPEQNLTSQTVLGQHQNPSQPTGLENANLNSYQLRRGRVRSQRERHLSEGICARDSLETSASGSNVLPKDGIHGKRFKSYSELLSCDENENWASDDEKCYSTRNLMYPSVEFGIFGKEQQLAFLENIKRSLTEGRLWRPCLLNNPGAFRDTESSSINRAELLSSSSAGSKMSSAASSPRELTDTYVEDPAAYSDSDSDTTTDDEYYLDEIDKESEL</sequence>
<dbReference type="PANTHER" id="PTHR21469">
    <property type="entry name" value="EXOPHILIN-5"/>
    <property type="match status" value="1"/>
</dbReference>
<feature type="compositionally biased region" description="Low complexity" evidence="1">
    <location>
        <begin position="66"/>
        <end position="77"/>
    </location>
</feature>